<keyword evidence="3 10" id="KW-0240">DNA-directed RNA polymerase</keyword>
<dbReference type="Pfam" id="PF14700">
    <property type="entry name" value="RPOL_N"/>
    <property type="match status" value="1"/>
</dbReference>
<evidence type="ECO:0000256" key="11">
    <source>
        <dbReference type="SAM" id="MobiDB-lite"/>
    </source>
</evidence>
<evidence type="ECO:0000256" key="1">
    <source>
        <dbReference type="ARBA" id="ARBA00004173"/>
    </source>
</evidence>
<keyword evidence="6" id="KW-0809">Transit peptide</keyword>
<dbReference type="FunFam" id="1.10.150.20:FF:000041">
    <property type="entry name" value="DNA-directed RNA polymerase"/>
    <property type="match status" value="1"/>
</dbReference>
<evidence type="ECO:0000256" key="9">
    <source>
        <dbReference type="ARBA" id="ARBA00048552"/>
    </source>
</evidence>
<keyword evidence="7" id="KW-0496">Mitochondrion</keyword>
<dbReference type="GO" id="GO:0006390">
    <property type="term" value="P:mitochondrial transcription"/>
    <property type="evidence" value="ECO:0007669"/>
    <property type="project" value="TreeGrafter"/>
</dbReference>
<feature type="compositionally biased region" description="Basic and acidic residues" evidence="11">
    <location>
        <begin position="165"/>
        <end position="187"/>
    </location>
</feature>
<dbReference type="EMBL" id="HBIS01001123">
    <property type="protein sequence ID" value="CAE0607155.1"/>
    <property type="molecule type" value="Transcribed_RNA"/>
</dbReference>
<evidence type="ECO:0000256" key="3">
    <source>
        <dbReference type="ARBA" id="ARBA00022478"/>
    </source>
</evidence>
<dbReference type="PROSITE" id="PS00900">
    <property type="entry name" value="RNA_POL_PHAGE_1"/>
    <property type="match status" value="1"/>
</dbReference>
<feature type="domain" description="DNA-directed RNA polymerase N-terminal" evidence="12">
    <location>
        <begin position="26"/>
        <end position="414"/>
    </location>
</feature>
<dbReference type="PANTHER" id="PTHR10102">
    <property type="entry name" value="DNA-DIRECTED RNA POLYMERASE, MITOCHONDRIAL"/>
    <property type="match status" value="1"/>
</dbReference>
<dbReference type="Gene3D" id="1.10.287.280">
    <property type="match status" value="1"/>
</dbReference>
<comment type="catalytic activity">
    <reaction evidence="9 10">
        <text>RNA(n) + a ribonucleoside 5'-triphosphate = RNA(n+1) + diphosphate</text>
        <dbReference type="Rhea" id="RHEA:21248"/>
        <dbReference type="Rhea" id="RHEA-COMP:14527"/>
        <dbReference type="Rhea" id="RHEA-COMP:17342"/>
        <dbReference type="ChEBI" id="CHEBI:33019"/>
        <dbReference type="ChEBI" id="CHEBI:61557"/>
        <dbReference type="ChEBI" id="CHEBI:140395"/>
        <dbReference type="EC" id="2.7.7.6"/>
    </reaction>
</comment>
<evidence type="ECO:0000256" key="6">
    <source>
        <dbReference type="ARBA" id="ARBA00022946"/>
    </source>
</evidence>
<dbReference type="GO" id="GO:0003899">
    <property type="term" value="F:DNA-directed RNA polymerase activity"/>
    <property type="evidence" value="ECO:0007669"/>
    <property type="project" value="UniProtKB-EC"/>
</dbReference>
<dbReference type="AlphaFoldDB" id="A0A7S3UBF3"/>
<keyword evidence="8 10" id="KW-0804">Transcription</keyword>
<comment type="similarity">
    <text evidence="2 10">Belongs to the phage and mitochondrial RNA polymerase family.</text>
</comment>
<dbReference type="EC" id="2.7.7.6" evidence="10"/>
<proteinExistence type="inferred from homology"/>
<evidence type="ECO:0000256" key="10">
    <source>
        <dbReference type="RuleBase" id="RU003805"/>
    </source>
</evidence>
<evidence type="ECO:0000256" key="8">
    <source>
        <dbReference type="ARBA" id="ARBA00023163"/>
    </source>
</evidence>
<evidence type="ECO:0000256" key="2">
    <source>
        <dbReference type="ARBA" id="ARBA00009493"/>
    </source>
</evidence>
<dbReference type="Gene3D" id="1.10.1320.10">
    <property type="entry name" value="DNA-directed RNA polymerase, N-terminal domain"/>
    <property type="match status" value="1"/>
</dbReference>
<reference evidence="13" key="1">
    <citation type="submission" date="2021-01" db="EMBL/GenBank/DDBJ databases">
        <authorList>
            <person name="Corre E."/>
            <person name="Pelletier E."/>
            <person name="Niang G."/>
            <person name="Scheremetjew M."/>
            <person name="Finn R."/>
            <person name="Kale V."/>
            <person name="Holt S."/>
            <person name="Cochrane G."/>
            <person name="Meng A."/>
            <person name="Brown T."/>
            <person name="Cohen L."/>
        </authorList>
    </citation>
    <scope>NUCLEOTIDE SEQUENCE</scope>
    <source>
        <strain evidence="13">CCMP1897</strain>
    </source>
</reference>
<dbReference type="PANTHER" id="PTHR10102:SF0">
    <property type="entry name" value="DNA-DIRECTED RNA POLYMERASE, MITOCHONDRIAL"/>
    <property type="match status" value="1"/>
</dbReference>
<feature type="region of interest" description="Disordered" evidence="11">
    <location>
        <begin position="160"/>
        <end position="187"/>
    </location>
</feature>
<comment type="subcellular location">
    <subcellularLocation>
        <location evidence="1">Mitochondrion</location>
    </subcellularLocation>
</comment>
<accession>A0A7S3UBF3</accession>
<dbReference type="InterPro" id="IPR029262">
    <property type="entry name" value="RPOL_N"/>
</dbReference>
<comment type="function">
    <text evidence="10">DNA-dependent RNA polymerase catalyzes the transcription of DNA into RNA using the four ribonucleoside triphosphates as substrates.</text>
</comment>
<evidence type="ECO:0000256" key="4">
    <source>
        <dbReference type="ARBA" id="ARBA00022679"/>
    </source>
</evidence>
<dbReference type="PROSITE" id="PS00489">
    <property type="entry name" value="RNA_POL_PHAGE_2"/>
    <property type="match status" value="1"/>
</dbReference>
<dbReference type="Gene3D" id="1.10.150.20">
    <property type="entry name" value="5' to 3' exonuclease, C-terminal subdomain"/>
    <property type="match status" value="1"/>
</dbReference>
<keyword evidence="4 10" id="KW-0808">Transferase</keyword>
<dbReference type="SUPFAM" id="SSF56672">
    <property type="entry name" value="DNA/RNA polymerases"/>
    <property type="match status" value="1"/>
</dbReference>
<dbReference type="InterPro" id="IPR043502">
    <property type="entry name" value="DNA/RNA_pol_sf"/>
</dbReference>
<name>A0A7S3UBF3_9CHLO</name>
<dbReference type="InterPro" id="IPR046950">
    <property type="entry name" value="DNA-dir_Rpol_C_phage-type"/>
</dbReference>
<protein>
    <recommendedName>
        <fullName evidence="10">DNA-directed RNA polymerase</fullName>
        <ecNumber evidence="10">2.7.7.6</ecNumber>
    </recommendedName>
</protein>
<evidence type="ECO:0000256" key="5">
    <source>
        <dbReference type="ARBA" id="ARBA00022695"/>
    </source>
</evidence>
<dbReference type="GO" id="GO:0034245">
    <property type="term" value="C:mitochondrial DNA-directed RNA polymerase complex"/>
    <property type="evidence" value="ECO:0007669"/>
    <property type="project" value="TreeGrafter"/>
</dbReference>
<gene>
    <name evidence="13" type="ORF">PSAL00342_LOCUS972</name>
</gene>
<evidence type="ECO:0000256" key="7">
    <source>
        <dbReference type="ARBA" id="ARBA00023128"/>
    </source>
</evidence>
<dbReference type="InterPro" id="IPR002092">
    <property type="entry name" value="DNA-dir_Rpol_phage-type"/>
</dbReference>
<dbReference type="SMART" id="SM01311">
    <property type="entry name" value="RPOL_N"/>
    <property type="match status" value="1"/>
</dbReference>
<evidence type="ECO:0000313" key="13">
    <source>
        <dbReference type="EMBL" id="CAE0607155.1"/>
    </source>
</evidence>
<dbReference type="InterPro" id="IPR037159">
    <property type="entry name" value="RNA_POL_N_sf"/>
</dbReference>
<evidence type="ECO:0000259" key="12">
    <source>
        <dbReference type="SMART" id="SM01311"/>
    </source>
</evidence>
<dbReference type="FunFam" id="1.10.287.280:FF:000001">
    <property type="entry name" value="DNA-directed RNA polymerase"/>
    <property type="match status" value="1"/>
</dbReference>
<dbReference type="Pfam" id="PF00940">
    <property type="entry name" value="RNA_pol"/>
    <property type="match status" value="1"/>
</dbReference>
<keyword evidence="5 10" id="KW-0548">Nucleotidyltransferase</keyword>
<sequence length="953" mass="105949">MDGAMAAERVGDSLEIEGTPYAQLLRRQLALETRAVDEAVCRYREEARSRDARGEAASAGPGRALLTRWFEPMCEAVAAEQDAVRRRERGTDRGVYGPYLLLVEPQKLAVITMHGVLGLVLSEEEAGSVRLTRAALHVGKCVQAQVNLERLKAQAQRRSRKLAHRKVDANHGSKSVAKDAEHRLASSTVERVELTPEGAGELSTSHMHISQDPDFASDLDARMKQVRARWKRPGGGAVVVNRHARAALAQDAALWGPDVLAKLGTVLIKLLIESAKVDGHDHRLDSTESGDAVPQIPAFYHGYQLGSGSMAKGKRGDHWKRHGSISCHPNILKLVNDGHAVRASLSPRYMPMLIPPKPWTRRDDGGHLSLRALVMRTRGTKLQAERLRNADRESAAGTGQGLSKVYDALNALGATGWRINRDVLQTMEAVWQAGGGIGGIPCQKNIVMPAPEELPPLHSYFGIQRRSRAGGLVCSWHLTPSSQREKAELLRTVRSSRARVKRQNQELHSLRCDFVYKLQMARDLQKEPVFYFPHNLDFRGRAYPMHPYLNHLGNDACRGVLEFARPQQLGPNGFKWLLTHIANLYGGPPSKLSISGRRIWAEQNIQQILDSGQKPLLGERWWLKADNPWQCLAACIEVRNALASGDAENYFSYLPVHQDGSCNGLQHYAALGRDELGGQAVNLVPSGEPSDVYTGIAQLVAARVEEDALQGNVHAQKLLSEVDRKLVKQTVMTSVYGVTFVGAREQITSRLKERGWRAEDDIYKTACYAARITLDSLHTMFSSAKLIMNWLTECAHLVASNGKPVSWTTPLGLPVVQPYRHRERHSVKTVLQRLIIVENSERLPLALARQRSAFPPNYIHSIDSTHMMMTAAECYHQGLSFAGVHDSFWTHAGTVDRMNTILREKFVDLHSCPLLDSLLLEFQRELPHVAFPEVPNTGTLDLSTVRNSPYFFS</sequence>
<organism evidence="13">
    <name type="scientific">Picocystis salinarum</name>
    <dbReference type="NCBI Taxonomy" id="88271"/>
    <lineage>
        <taxon>Eukaryota</taxon>
        <taxon>Viridiplantae</taxon>
        <taxon>Chlorophyta</taxon>
        <taxon>Picocystophyceae</taxon>
        <taxon>Picocystales</taxon>
        <taxon>Picocystaceae</taxon>
        <taxon>Picocystis</taxon>
    </lineage>
</organism>
<dbReference type="GO" id="GO:0003677">
    <property type="term" value="F:DNA binding"/>
    <property type="evidence" value="ECO:0007669"/>
    <property type="project" value="InterPro"/>
</dbReference>